<reference evidence="8" key="2">
    <citation type="submission" date="2006-05" db="EMBL/GenBank/DDBJ databases">
        <title>Sequencing of the draft genome and assembly of Desulfuromonas acetoxidans DSM 684.</title>
        <authorList>
            <consortium name="US DOE Joint Genome Institute (JGI-PGF)"/>
            <person name="Copeland A."/>
            <person name="Lucas S."/>
            <person name="Lapidus A."/>
            <person name="Barry K."/>
            <person name="Detter J.C."/>
            <person name="Glavina del Rio T."/>
            <person name="Hammon N."/>
            <person name="Israni S."/>
            <person name="Dalin E."/>
            <person name="Tice H."/>
            <person name="Bruce D."/>
            <person name="Pitluck S."/>
            <person name="Richardson P."/>
        </authorList>
    </citation>
    <scope>NUCLEOTIDE SEQUENCE [LARGE SCALE GENOMIC DNA]</scope>
    <source>
        <strain evidence="8">DSM 684</strain>
    </source>
</reference>
<dbReference type="PANTHER" id="PTHR36115:SF4">
    <property type="entry name" value="MEMBRANE PROTEIN"/>
    <property type="match status" value="1"/>
</dbReference>
<feature type="transmembrane region" description="Helical" evidence="6">
    <location>
        <begin position="48"/>
        <end position="67"/>
    </location>
</feature>
<evidence type="ECO:0000313" key="9">
    <source>
        <dbReference type="Proteomes" id="UP000005695"/>
    </source>
</evidence>
<dbReference type="GO" id="GO:0005886">
    <property type="term" value="C:plasma membrane"/>
    <property type="evidence" value="ECO:0007669"/>
    <property type="project" value="UniProtKB-SubCell"/>
</dbReference>
<feature type="transmembrane region" description="Helical" evidence="6">
    <location>
        <begin position="14"/>
        <end position="36"/>
    </location>
</feature>
<feature type="transmembrane region" description="Helical" evidence="6">
    <location>
        <begin position="102"/>
        <end position="120"/>
    </location>
</feature>
<dbReference type="Proteomes" id="UP000005695">
    <property type="component" value="Unassembled WGS sequence"/>
</dbReference>
<evidence type="ECO:0000256" key="4">
    <source>
        <dbReference type="ARBA" id="ARBA00022989"/>
    </source>
</evidence>
<dbReference type="OrthoDB" id="9787732at2"/>
<proteinExistence type="predicted"/>
<dbReference type="InterPro" id="IPR010432">
    <property type="entry name" value="RDD"/>
</dbReference>
<dbReference type="RefSeq" id="WP_006002228.1">
    <property type="nucleotide sequence ID" value="NZ_AAEW02000019.1"/>
</dbReference>
<dbReference type="AlphaFoldDB" id="Q1JWU0"/>
<evidence type="ECO:0000256" key="5">
    <source>
        <dbReference type="ARBA" id="ARBA00023136"/>
    </source>
</evidence>
<gene>
    <name evidence="8" type="ORF">Dace_0669</name>
</gene>
<keyword evidence="4 6" id="KW-1133">Transmembrane helix</keyword>
<organism evidence="8 9">
    <name type="scientific">Desulfuromonas acetoxidans (strain DSM 684 / 11070)</name>
    <dbReference type="NCBI Taxonomy" id="281689"/>
    <lineage>
        <taxon>Bacteria</taxon>
        <taxon>Pseudomonadati</taxon>
        <taxon>Thermodesulfobacteriota</taxon>
        <taxon>Desulfuromonadia</taxon>
        <taxon>Desulfuromonadales</taxon>
        <taxon>Desulfuromonadaceae</taxon>
        <taxon>Desulfuromonas</taxon>
    </lineage>
</organism>
<keyword evidence="2" id="KW-1003">Cell membrane</keyword>
<sequence>MMEREYAGFWVRSVATLIDMLILSIVTGIPLTIIYGQDYWRDQQMIHGFWQVMISYVFPLLATIWFWRRYRGTPGKMAFRLNVVDAQTGGALTVGQSVLRNIGYVVSALPMMLGYIWVGVDRRKQGFHDKMAGSVVVRELGKEPVRFEE</sequence>
<dbReference type="Pfam" id="PF06271">
    <property type="entry name" value="RDD"/>
    <property type="match status" value="1"/>
</dbReference>
<evidence type="ECO:0000256" key="3">
    <source>
        <dbReference type="ARBA" id="ARBA00022692"/>
    </source>
</evidence>
<evidence type="ECO:0000256" key="2">
    <source>
        <dbReference type="ARBA" id="ARBA00022475"/>
    </source>
</evidence>
<dbReference type="PANTHER" id="PTHR36115">
    <property type="entry name" value="PROLINE-RICH ANTIGEN HOMOLOG-RELATED"/>
    <property type="match status" value="1"/>
</dbReference>
<protein>
    <submittedName>
        <fullName evidence="8">RDD domain protein</fullName>
    </submittedName>
</protein>
<keyword evidence="5 6" id="KW-0472">Membrane</keyword>
<evidence type="ECO:0000256" key="1">
    <source>
        <dbReference type="ARBA" id="ARBA00004651"/>
    </source>
</evidence>
<name>Q1JWU0_DESA6</name>
<comment type="subcellular location">
    <subcellularLocation>
        <location evidence="1">Cell membrane</location>
        <topology evidence="1">Multi-pass membrane protein</topology>
    </subcellularLocation>
</comment>
<keyword evidence="9" id="KW-1185">Reference proteome</keyword>
<accession>Q1JWU0</accession>
<evidence type="ECO:0000313" key="8">
    <source>
        <dbReference type="EMBL" id="EAT14704.1"/>
    </source>
</evidence>
<dbReference type="InterPro" id="IPR051791">
    <property type="entry name" value="Pra-immunoreactive"/>
</dbReference>
<feature type="domain" description="RDD" evidence="7">
    <location>
        <begin position="6"/>
        <end position="133"/>
    </location>
</feature>
<evidence type="ECO:0000259" key="7">
    <source>
        <dbReference type="Pfam" id="PF06271"/>
    </source>
</evidence>
<comment type="caution">
    <text evidence="8">The sequence shown here is derived from an EMBL/GenBank/DDBJ whole genome shotgun (WGS) entry which is preliminary data.</text>
</comment>
<reference evidence="8" key="1">
    <citation type="submission" date="2006-05" db="EMBL/GenBank/DDBJ databases">
        <title>Annotation of the draft genome assembly of Desulfuromonas acetoxidans DSM 684.</title>
        <authorList>
            <consortium name="US DOE Joint Genome Institute (JGI-ORNL)"/>
            <person name="Larimer F."/>
            <person name="Land M."/>
            <person name="Hauser L."/>
        </authorList>
    </citation>
    <scope>NUCLEOTIDE SEQUENCE [LARGE SCALE GENOMIC DNA]</scope>
    <source>
        <strain evidence="8">DSM 684</strain>
    </source>
</reference>
<keyword evidence="3 6" id="KW-0812">Transmembrane</keyword>
<dbReference type="EMBL" id="AAEW02000019">
    <property type="protein sequence ID" value="EAT14704.1"/>
    <property type="molecule type" value="Genomic_DNA"/>
</dbReference>
<evidence type="ECO:0000256" key="6">
    <source>
        <dbReference type="SAM" id="Phobius"/>
    </source>
</evidence>